<keyword evidence="5" id="KW-0949">S-adenosyl-L-methionine</keyword>
<dbReference type="AlphaFoldDB" id="A0A1F5AA99"/>
<organism evidence="10 11">
    <name type="scientific">Candidatus Sediminicultor quintus</name>
    <dbReference type="NCBI Taxonomy" id="1797291"/>
    <lineage>
        <taxon>Bacteria</taxon>
        <taxon>Pseudomonadati</taxon>
        <taxon>Atribacterota</taxon>
        <taxon>Candidatus Phoenicimicrobiia</taxon>
        <taxon>Candidatus Pheonicimicrobiales</taxon>
        <taxon>Candidatus Phoenicimicrobiaceae</taxon>
        <taxon>Candidatus Sediminicultor</taxon>
    </lineage>
</organism>
<dbReference type="Gene3D" id="6.10.140.1170">
    <property type="match status" value="1"/>
</dbReference>
<dbReference type="InterPro" id="IPR058240">
    <property type="entry name" value="rSAM_sf"/>
</dbReference>
<dbReference type="InterPro" id="IPR007197">
    <property type="entry name" value="rSAM"/>
</dbReference>
<gene>
    <name evidence="10" type="ORF">A2V47_03350</name>
</gene>
<dbReference type="SFLD" id="SFLDG01070">
    <property type="entry name" value="PLP-dependent"/>
    <property type="match status" value="1"/>
</dbReference>
<reference evidence="10 11" key="1">
    <citation type="journal article" date="2016" name="Nat. Commun.">
        <title>Thousands of microbial genomes shed light on interconnected biogeochemical processes in an aquifer system.</title>
        <authorList>
            <person name="Anantharaman K."/>
            <person name="Brown C.T."/>
            <person name="Hug L.A."/>
            <person name="Sharon I."/>
            <person name="Castelle C.J."/>
            <person name="Probst A.J."/>
            <person name="Thomas B.C."/>
            <person name="Singh A."/>
            <person name="Wilkins M.J."/>
            <person name="Karaoz U."/>
            <person name="Brodie E.L."/>
            <person name="Williams K.H."/>
            <person name="Hubbard S.S."/>
            <person name="Banfield J.F."/>
        </authorList>
    </citation>
    <scope>NUCLEOTIDE SEQUENCE [LARGE SCALE GENOMIC DNA]</scope>
</reference>
<dbReference type="EMBL" id="MEYH01000055">
    <property type="protein sequence ID" value="OGD15455.1"/>
    <property type="molecule type" value="Genomic_DNA"/>
</dbReference>
<dbReference type="SFLD" id="SFLDS00029">
    <property type="entry name" value="Radical_SAM"/>
    <property type="match status" value="1"/>
</dbReference>
<evidence type="ECO:0000256" key="4">
    <source>
        <dbReference type="ARBA" id="ARBA00022485"/>
    </source>
</evidence>
<keyword evidence="7" id="KW-0663">Pyridoxal phosphate</keyword>
<protein>
    <submittedName>
        <fullName evidence="10">KamA family radical SAM protein</fullName>
    </submittedName>
</protein>
<dbReference type="PANTHER" id="PTHR30538">
    <property type="entry name" value="LYSINE 2,3-AMINOMUTASE-RELATED"/>
    <property type="match status" value="1"/>
</dbReference>
<evidence type="ECO:0000256" key="3">
    <source>
        <dbReference type="ARBA" id="ARBA00008703"/>
    </source>
</evidence>
<dbReference type="GO" id="GO:0051539">
    <property type="term" value="F:4 iron, 4 sulfur cluster binding"/>
    <property type="evidence" value="ECO:0007669"/>
    <property type="project" value="UniProtKB-KW"/>
</dbReference>
<evidence type="ECO:0000313" key="11">
    <source>
        <dbReference type="Proteomes" id="UP000177701"/>
    </source>
</evidence>
<dbReference type="STRING" id="1797291.A2V47_03350"/>
<comment type="cofactor">
    <cofactor evidence="2">
        <name>[4Fe-4S] cluster</name>
        <dbReference type="ChEBI" id="CHEBI:49883"/>
    </cofactor>
</comment>
<dbReference type="InterPro" id="IPR013785">
    <property type="entry name" value="Aldolase_TIM"/>
</dbReference>
<dbReference type="Proteomes" id="UP000177701">
    <property type="component" value="Unassembled WGS sequence"/>
</dbReference>
<dbReference type="GO" id="GO:0046872">
    <property type="term" value="F:metal ion binding"/>
    <property type="evidence" value="ECO:0007669"/>
    <property type="project" value="UniProtKB-KW"/>
</dbReference>
<evidence type="ECO:0000256" key="2">
    <source>
        <dbReference type="ARBA" id="ARBA00001966"/>
    </source>
</evidence>
<dbReference type="PANTHER" id="PTHR30538:SF0">
    <property type="entry name" value="L-LYSINE 2,3-AMINOMUTASE AQ_1632-RELATED"/>
    <property type="match status" value="1"/>
</dbReference>
<evidence type="ECO:0000256" key="5">
    <source>
        <dbReference type="ARBA" id="ARBA00022691"/>
    </source>
</evidence>
<evidence type="ECO:0000256" key="8">
    <source>
        <dbReference type="ARBA" id="ARBA00023004"/>
    </source>
</evidence>
<comment type="similarity">
    <text evidence="3">Belongs to the radical SAM superfamily. KamA family.</text>
</comment>
<dbReference type="Gene3D" id="3.20.20.70">
    <property type="entry name" value="Aldolase class I"/>
    <property type="match status" value="1"/>
</dbReference>
<accession>A0A1F5AA99</accession>
<evidence type="ECO:0000256" key="7">
    <source>
        <dbReference type="ARBA" id="ARBA00022898"/>
    </source>
</evidence>
<keyword evidence="9" id="KW-0411">Iron-sulfur</keyword>
<comment type="caution">
    <text evidence="10">The sequence shown here is derived from an EMBL/GenBank/DDBJ whole genome shotgun (WGS) entry which is preliminary data.</text>
</comment>
<keyword evidence="6" id="KW-0479">Metal-binding</keyword>
<name>A0A1F5AA99_9BACT</name>
<dbReference type="InterPro" id="IPR003739">
    <property type="entry name" value="Lys_aminomutase/Glu_NH3_mut"/>
</dbReference>
<dbReference type="GO" id="GO:0003824">
    <property type="term" value="F:catalytic activity"/>
    <property type="evidence" value="ECO:0007669"/>
    <property type="project" value="InterPro"/>
</dbReference>
<proteinExistence type="inferred from homology"/>
<sequence length="609" mass="71791">MNKGLIKELWKENSEVFKLLKESKNLKEARQRLFEFSKDLEWKYIEGKEILHKLEYAAALESIEVFNNLISFRNEKSAGFSTLDLLRQIAKNSQRVSEKISEGFLEEFIHLFRVMKGRADISSGWLRGLMEEDGVEIIDFVKIEGREAGISRSNYLDKLYEKVHGLISRYPSGCDDKLIKEREENRQKILDYFGATIDDWNDYRWHLKHIFQNKEGLKHLQKLIPLADDDIKAIEIAIENKIPFGITPYYLSLFDFSCSDRKIDYQVRSQVIPPIHYVTLMKEHRKEKAYYFDFMGEHDTSPKELVTRRYPMVSILKPIDTCPQICVYCQRNWEITGPMMPEAMSSKESLDRALDWFSKHTSIKDVLITGGDPLALGDKRIEYIMNRLCQMEHVINIRWASRIPVTLPMRITNKLTKLIGSYIKPGKRNICIVTHIESSAEVTPELAEAVMKFRKQGIYVYNQLVYTLETSRRFQNVAARIAMKKAGVDPYYTFYPKGKEETEDYLVPVARLRQEREEEVRLLPGQFRTDEPVFNVPRLGKNYIRAWQDRELIGINKEGRRIYLWHPWEKGIASVEPYIYKDISIHKYLQELAKRGENIEEYKSIWYYY</sequence>
<evidence type="ECO:0000256" key="9">
    <source>
        <dbReference type="ARBA" id="ARBA00023014"/>
    </source>
</evidence>
<keyword evidence="8" id="KW-0408">Iron</keyword>
<evidence type="ECO:0000256" key="1">
    <source>
        <dbReference type="ARBA" id="ARBA00001933"/>
    </source>
</evidence>
<dbReference type="SUPFAM" id="SSF102114">
    <property type="entry name" value="Radical SAM enzymes"/>
    <property type="match status" value="1"/>
</dbReference>
<dbReference type="NCBIfam" id="TIGR00238">
    <property type="entry name" value="KamA family radical SAM protein"/>
    <property type="match status" value="1"/>
</dbReference>
<comment type="cofactor">
    <cofactor evidence="1">
        <name>pyridoxal 5'-phosphate</name>
        <dbReference type="ChEBI" id="CHEBI:597326"/>
    </cofactor>
</comment>
<keyword evidence="4" id="KW-0004">4Fe-4S</keyword>
<evidence type="ECO:0000256" key="6">
    <source>
        <dbReference type="ARBA" id="ARBA00022723"/>
    </source>
</evidence>
<evidence type="ECO:0000313" key="10">
    <source>
        <dbReference type="EMBL" id="OGD15455.1"/>
    </source>
</evidence>